<feature type="domain" description="PiggyBac transposable element-derived protein" evidence="1">
    <location>
        <begin position="221"/>
        <end position="608"/>
    </location>
</feature>
<name>A0A8J9T6Z3_PHATR</name>
<dbReference type="AlphaFoldDB" id="A0A8J9T6Z3"/>
<dbReference type="Proteomes" id="UP000836788">
    <property type="component" value="Chromosome 22"/>
</dbReference>
<accession>A0A8J9T6Z3</accession>
<dbReference type="PANTHER" id="PTHR46599:SF3">
    <property type="entry name" value="PIGGYBAC TRANSPOSABLE ELEMENT-DERIVED PROTEIN 4"/>
    <property type="match status" value="1"/>
</dbReference>
<reference evidence="2" key="1">
    <citation type="submission" date="2022-02" db="EMBL/GenBank/DDBJ databases">
        <authorList>
            <person name="Giguere J D."/>
        </authorList>
    </citation>
    <scope>NUCLEOTIDE SEQUENCE</scope>
    <source>
        <strain evidence="2">CCAP 1055/1</strain>
    </source>
</reference>
<protein>
    <recommendedName>
        <fullName evidence="1">PiggyBac transposable element-derived protein domain-containing protein</fullName>
    </recommendedName>
</protein>
<sequence>MSEGDSRRKIGAQVTAKACHVVHLSECARRYSALRTTKVVVGTVVEVNNTRKAPNNRVSTFITADFDIGGGSVKRSTLNIRSVKLFKPDQSTVPSSPAAPIPAVDNADTDLAVPEQEEGEAVLQETSPDEELEFPAQPMMEIGIAAGEQVAGPTAQVATQVWGVEDASFVMAHETKWYADEQATLIDINGSVQSKQFGINTPIGDLLGPDSDIDGKYSRLQYFLLMFPPDQLSAMCQLTNVQLAQQNKHCMSTGELLRFFGILILATKFEFSSRSQLWSTTAPSKYIPAPAFGKTGMSRQRFDDLWRNIRWSNQCPERPEGMSSHTFRWQLVDDFVERYNNHRANTFKPSHLICVDESMSRWYGQGGEWINHGLPNYVAIDRKPENGCEIQNAACGCSGIMLRLKVVKGKTAAEDDGDYNEQLLHGTKILKELVLPWWWTDRIVCADSYFSSVGTAMELQRHGLRFIGVVKTATKQYPMRYLSTLELNQRGERRGLVMRDVDTNYSTLLAFVWMDRDRRYFVSSASSLDAGKPYVRYRWRQIDQSPDADPERLEIIIPQPKAAELYYSACGMIDRHNQSRQDTLMLERKLGTTNWSTRVNLSIFGMIVVDTWLAYSLCTGIGRANGREEKQKDFYTALAEELVDNQYDNVGSRRVFVEANLDNDSPALSRTTGEPRSGLYAHLTPTKKRRKNKDGSFSSNRLQGRCLVCSKKTTYVCSVCKDEETPHSREPWVCYTTKGKLCYANHMATCHGA</sequence>
<dbReference type="EMBL" id="OU594963">
    <property type="protein sequence ID" value="CAG9286313.1"/>
    <property type="molecule type" value="Genomic_DNA"/>
</dbReference>
<evidence type="ECO:0000313" key="2">
    <source>
        <dbReference type="EMBL" id="CAG9286313.1"/>
    </source>
</evidence>
<dbReference type="PANTHER" id="PTHR46599">
    <property type="entry name" value="PIGGYBAC TRANSPOSABLE ELEMENT-DERIVED PROTEIN 4"/>
    <property type="match status" value="1"/>
</dbReference>
<proteinExistence type="predicted"/>
<organism evidence="2">
    <name type="scientific">Phaeodactylum tricornutum</name>
    <name type="common">Diatom</name>
    <dbReference type="NCBI Taxonomy" id="2850"/>
    <lineage>
        <taxon>Eukaryota</taxon>
        <taxon>Sar</taxon>
        <taxon>Stramenopiles</taxon>
        <taxon>Ochrophyta</taxon>
        <taxon>Bacillariophyta</taxon>
        <taxon>Bacillariophyceae</taxon>
        <taxon>Bacillariophycidae</taxon>
        <taxon>Naviculales</taxon>
        <taxon>Phaeodactylaceae</taxon>
        <taxon>Phaeodactylum</taxon>
    </lineage>
</organism>
<gene>
    <name evidence="2" type="ORF">PTTT1_LOCUS31901</name>
</gene>
<evidence type="ECO:0000259" key="1">
    <source>
        <dbReference type="Pfam" id="PF13843"/>
    </source>
</evidence>
<dbReference type="InterPro" id="IPR029526">
    <property type="entry name" value="PGBD"/>
</dbReference>
<dbReference type="Pfam" id="PF13843">
    <property type="entry name" value="DDE_Tnp_1_7"/>
    <property type="match status" value="1"/>
</dbReference>